<evidence type="ECO:0000259" key="1">
    <source>
        <dbReference type="Pfam" id="PF12697"/>
    </source>
</evidence>
<dbReference type="Gene3D" id="3.40.50.1820">
    <property type="entry name" value="alpha/beta hydrolase"/>
    <property type="match status" value="1"/>
</dbReference>
<dbReference type="OrthoDB" id="408373at2759"/>
<evidence type="ECO:0000313" key="3">
    <source>
        <dbReference type="Proteomes" id="UP000019373"/>
    </source>
</evidence>
<dbReference type="GeneID" id="19241452"/>
<feature type="domain" description="AB hydrolase-1" evidence="1">
    <location>
        <begin position="19"/>
        <end position="253"/>
    </location>
</feature>
<dbReference type="HOGENOM" id="CLU_046066_1_3_1"/>
<sequence>MAQPATTAATNTSTTKPTIVLTHGIWHSPLTYSKFTSALRAAGYDVHVPFLPSCTGARPPKASLPEDTQLVRRLVEMLCDQGRTVIMVMHSYGGVVGCNALKGLGAKKGGGVAHLVAVAAHLHPVGFGILDLVREMGNKDLIPVAFDIAPDGSCMSKNVRASLFNDLANEAEANALMRTLSRANLDCMEAKVQFEAWKHIPLTYVHTTADMTLPPHYQKRILEKMEKAKVKAKVVEMDSGHSPYVTKTDELVALVEKVAAHP</sequence>
<evidence type="ECO:0000313" key="2">
    <source>
        <dbReference type="EMBL" id="ERF71953.1"/>
    </source>
</evidence>
<dbReference type="InterPro" id="IPR029058">
    <property type="entry name" value="AB_hydrolase_fold"/>
</dbReference>
<proteinExistence type="predicted"/>
<dbReference type="PANTHER" id="PTHR37017:SF10">
    <property type="entry name" value="AB HYDROLASE-1 DOMAIN-CONTAINING PROTEIN"/>
    <property type="match status" value="1"/>
</dbReference>
<dbReference type="SUPFAM" id="SSF53474">
    <property type="entry name" value="alpha/beta-Hydrolases"/>
    <property type="match status" value="1"/>
</dbReference>
<dbReference type="eggNOG" id="ENOG502SH4N">
    <property type="taxonomic scope" value="Eukaryota"/>
</dbReference>
<reference evidence="3" key="1">
    <citation type="journal article" date="2014" name="BMC Genomics">
        <title>Genome characteristics reveal the impact of lichenization on lichen-forming fungus Endocarpon pusillum Hedwig (Verrucariales, Ascomycota).</title>
        <authorList>
            <person name="Wang Y.-Y."/>
            <person name="Liu B."/>
            <person name="Zhang X.-Y."/>
            <person name="Zhou Q.-M."/>
            <person name="Zhang T."/>
            <person name="Li H."/>
            <person name="Yu Y.-F."/>
            <person name="Zhang X.-L."/>
            <person name="Hao X.-Y."/>
            <person name="Wang M."/>
            <person name="Wang L."/>
            <person name="Wei J.-C."/>
        </authorList>
    </citation>
    <scope>NUCLEOTIDE SEQUENCE [LARGE SCALE GENOMIC DNA]</scope>
    <source>
        <strain evidence="3">Z07020 / HMAS-L-300199</strain>
    </source>
</reference>
<dbReference type="InterPro" id="IPR000073">
    <property type="entry name" value="AB_hydrolase_1"/>
</dbReference>
<dbReference type="PANTHER" id="PTHR37017">
    <property type="entry name" value="AB HYDROLASE-1 DOMAIN-CONTAINING PROTEIN-RELATED"/>
    <property type="match status" value="1"/>
</dbReference>
<name>U1GII7_ENDPU</name>
<dbReference type="AlphaFoldDB" id="U1GII7"/>
<dbReference type="InterPro" id="IPR052897">
    <property type="entry name" value="Sec-Metab_Biosynth_Hydrolase"/>
</dbReference>
<dbReference type="Proteomes" id="UP000019373">
    <property type="component" value="Unassembled WGS sequence"/>
</dbReference>
<protein>
    <recommendedName>
        <fullName evidence="1">AB hydrolase-1 domain-containing protein</fullName>
    </recommendedName>
</protein>
<organism evidence="2 3">
    <name type="scientific">Endocarpon pusillum (strain Z07020 / HMAS-L-300199)</name>
    <name type="common">Lichen-forming fungus</name>
    <dbReference type="NCBI Taxonomy" id="1263415"/>
    <lineage>
        <taxon>Eukaryota</taxon>
        <taxon>Fungi</taxon>
        <taxon>Dikarya</taxon>
        <taxon>Ascomycota</taxon>
        <taxon>Pezizomycotina</taxon>
        <taxon>Eurotiomycetes</taxon>
        <taxon>Chaetothyriomycetidae</taxon>
        <taxon>Verrucariales</taxon>
        <taxon>Verrucariaceae</taxon>
        <taxon>Endocarpon</taxon>
    </lineage>
</organism>
<dbReference type="EMBL" id="KE721157">
    <property type="protein sequence ID" value="ERF71953.1"/>
    <property type="molecule type" value="Genomic_DNA"/>
</dbReference>
<accession>U1GII7</accession>
<dbReference type="OMA" id="MTVPFDY"/>
<gene>
    <name evidence="2" type="ORF">EPUS_06512</name>
</gene>
<dbReference type="Pfam" id="PF12697">
    <property type="entry name" value="Abhydrolase_6"/>
    <property type="match status" value="1"/>
</dbReference>
<keyword evidence="3" id="KW-1185">Reference proteome</keyword>
<dbReference type="RefSeq" id="XP_007802407.1">
    <property type="nucleotide sequence ID" value="XM_007804216.1"/>
</dbReference>